<gene>
    <name evidence="1" type="ORF">CR513_63141</name>
</gene>
<proteinExistence type="predicted"/>
<protein>
    <submittedName>
        <fullName evidence="1">Uncharacterized protein</fullName>
    </submittedName>
</protein>
<accession>A0A371DYI0</accession>
<dbReference type="Proteomes" id="UP000257109">
    <property type="component" value="Unassembled WGS sequence"/>
</dbReference>
<evidence type="ECO:0000313" key="1">
    <source>
        <dbReference type="EMBL" id="RDX57605.1"/>
    </source>
</evidence>
<keyword evidence="2" id="KW-1185">Reference proteome</keyword>
<reference evidence="1" key="1">
    <citation type="submission" date="2018-05" db="EMBL/GenBank/DDBJ databases">
        <title>Draft genome of Mucuna pruriens seed.</title>
        <authorList>
            <person name="Nnadi N.E."/>
            <person name="Vos R."/>
            <person name="Hasami M.H."/>
            <person name="Devisetty U.K."/>
            <person name="Aguiy J.C."/>
        </authorList>
    </citation>
    <scope>NUCLEOTIDE SEQUENCE [LARGE SCALE GENOMIC DNA]</scope>
    <source>
        <strain evidence="1">JCA_2017</strain>
    </source>
</reference>
<sequence>MRHKMGIAKKDTKVWHLNYGYLLRFCVTDVKGTKENPPPGEMDGWTYHTRHELDHALNLSWVYKKSSCWWGFG</sequence>
<dbReference type="AlphaFoldDB" id="A0A371DYI0"/>
<organism evidence="1 2">
    <name type="scientific">Mucuna pruriens</name>
    <name type="common">Velvet bean</name>
    <name type="synonym">Dolichos pruriens</name>
    <dbReference type="NCBI Taxonomy" id="157652"/>
    <lineage>
        <taxon>Eukaryota</taxon>
        <taxon>Viridiplantae</taxon>
        <taxon>Streptophyta</taxon>
        <taxon>Embryophyta</taxon>
        <taxon>Tracheophyta</taxon>
        <taxon>Spermatophyta</taxon>
        <taxon>Magnoliopsida</taxon>
        <taxon>eudicotyledons</taxon>
        <taxon>Gunneridae</taxon>
        <taxon>Pentapetalae</taxon>
        <taxon>rosids</taxon>
        <taxon>fabids</taxon>
        <taxon>Fabales</taxon>
        <taxon>Fabaceae</taxon>
        <taxon>Papilionoideae</taxon>
        <taxon>50 kb inversion clade</taxon>
        <taxon>NPAAA clade</taxon>
        <taxon>indigoferoid/millettioid clade</taxon>
        <taxon>Phaseoleae</taxon>
        <taxon>Mucuna</taxon>
    </lineage>
</organism>
<comment type="caution">
    <text evidence="1">The sequence shown here is derived from an EMBL/GenBank/DDBJ whole genome shotgun (WGS) entry which is preliminary data.</text>
</comment>
<dbReference type="EMBL" id="QJKJ01018469">
    <property type="protein sequence ID" value="RDX57605.1"/>
    <property type="molecule type" value="Genomic_DNA"/>
</dbReference>
<evidence type="ECO:0000313" key="2">
    <source>
        <dbReference type="Proteomes" id="UP000257109"/>
    </source>
</evidence>
<name>A0A371DYI0_MUCPR</name>